<protein>
    <submittedName>
        <fullName evidence="1">Uncharacterized protein</fullName>
    </submittedName>
</protein>
<proteinExistence type="predicted"/>
<dbReference type="Proteomes" id="UP001163603">
    <property type="component" value="Chromosome 8"/>
</dbReference>
<sequence>MSCIDLEASHMIMLLSLLVIALMAFYISLSMSMILRDFGSIFQAVGVAEESNGESATRLVFFVK</sequence>
<comment type="caution">
    <text evidence="1">The sequence shown here is derived from an EMBL/GenBank/DDBJ whole genome shotgun (WGS) entry which is preliminary data.</text>
</comment>
<keyword evidence="2" id="KW-1185">Reference proteome</keyword>
<organism evidence="1 2">
    <name type="scientific">Pistacia integerrima</name>
    <dbReference type="NCBI Taxonomy" id="434235"/>
    <lineage>
        <taxon>Eukaryota</taxon>
        <taxon>Viridiplantae</taxon>
        <taxon>Streptophyta</taxon>
        <taxon>Embryophyta</taxon>
        <taxon>Tracheophyta</taxon>
        <taxon>Spermatophyta</taxon>
        <taxon>Magnoliopsida</taxon>
        <taxon>eudicotyledons</taxon>
        <taxon>Gunneridae</taxon>
        <taxon>Pentapetalae</taxon>
        <taxon>rosids</taxon>
        <taxon>malvids</taxon>
        <taxon>Sapindales</taxon>
        <taxon>Anacardiaceae</taxon>
        <taxon>Pistacia</taxon>
    </lineage>
</organism>
<dbReference type="EMBL" id="CM047743">
    <property type="protein sequence ID" value="KAJ0030432.1"/>
    <property type="molecule type" value="Genomic_DNA"/>
</dbReference>
<evidence type="ECO:0000313" key="2">
    <source>
        <dbReference type="Proteomes" id="UP001163603"/>
    </source>
</evidence>
<evidence type="ECO:0000313" key="1">
    <source>
        <dbReference type="EMBL" id="KAJ0030432.1"/>
    </source>
</evidence>
<reference evidence="2" key="1">
    <citation type="journal article" date="2023" name="G3 (Bethesda)">
        <title>Genome assembly and association tests identify interacting loci associated with vigor, precocity, and sex in interspecific pistachio rootstocks.</title>
        <authorList>
            <person name="Palmer W."/>
            <person name="Jacygrad E."/>
            <person name="Sagayaradj S."/>
            <person name="Cavanaugh K."/>
            <person name="Han R."/>
            <person name="Bertier L."/>
            <person name="Beede B."/>
            <person name="Kafkas S."/>
            <person name="Golino D."/>
            <person name="Preece J."/>
            <person name="Michelmore R."/>
        </authorList>
    </citation>
    <scope>NUCLEOTIDE SEQUENCE [LARGE SCALE GENOMIC DNA]</scope>
</reference>
<accession>A0ACC0Y7R4</accession>
<name>A0ACC0Y7R4_9ROSI</name>
<gene>
    <name evidence="1" type="ORF">Pint_13834</name>
</gene>